<dbReference type="Proteomes" id="UP000632222">
    <property type="component" value="Unassembled WGS sequence"/>
</dbReference>
<name>A0ABQ2D6I7_9DEIO</name>
<sequence length="115" mass="12810">MAQANETLFTLVAAFIQAPFCPLGWSLSYSNSQLRTVVERINNGEPLPNVMGEAQVTWETLASAVMEPFSTTGSTSMEEHTQTLVRSLRMLAEHHTDENLKHEYNSIKHGFRASA</sequence>
<organism evidence="1 2">
    <name type="scientific">Deinococcus roseus</name>
    <dbReference type="NCBI Taxonomy" id="392414"/>
    <lineage>
        <taxon>Bacteria</taxon>
        <taxon>Thermotogati</taxon>
        <taxon>Deinococcota</taxon>
        <taxon>Deinococci</taxon>
        <taxon>Deinococcales</taxon>
        <taxon>Deinococcaceae</taxon>
        <taxon>Deinococcus</taxon>
    </lineage>
</organism>
<comment type="caution">
    <text evidence="1">The sequence shown here is derived from an EMBL/GenBank/DDBJ whole genome shotgun (WGS) entry which is preliminary data.</text>
</comment>
<evidence type="ECO:0000313" key="2">
    <source>
        <dbReference type="Proteomes" id="UP000632222"/>
    </source>
</evidence>
<keyword evidence="2" id="KW-1185">Reference proteome</keyword>
<evidence type="ECO:0000313" key="1">
    <source>
        <dbReference type="EMBL" id="GGJ47634.1"/>
    </source>
</evidence>
<dbReference type="EMBL" id="BMOD01000018">
    <property type="protein sequence ID" value="GGJ47634.1"/>
    <property type="molecule type" value="Genomic_DNA"/>
</dbReference>
<dbReference type="RefSeq" id="WP_189005226.1">
    <property type="nucleotide sequence ID" value="NZ_BMOD01000018.1"/>
</dbReference>
<reference evidence="2" key="1">
    <citation type="journal article" date="2019" name="Int. J. Syst. Evol. Microbiol.">
        <title>The Global Catalogue of Microorganisms (GCM) 10K type strain sequencing project: providing services to taxonomists for standard genome sequencing and annotation.</title>
        <authorList>
            <consortium name="The Broad Institute Genomics Platform"/>
            <consortium name="The Broad Institute Genome Sequencing Center for Infectious Disease"/>
            <person name="Wu L."/>
            <person name="Ma J."/>
        </authorList>
    </citation>
    <scope>NUCLEOTIDE SEQUENCE [LARGE SCALE GENOMIC DNA]</scope>
    <source>
        <strain evidence="2">JCM 14370</strain>
    </source>
</reference>
<proteinExistence type="predicted"/>
<gene>
    <name evidence="1" type="ORF">GCM10008938_37030</name>
</gene>
<protein>
    <submittedName>
        <fullName evidence="1">Uncharacterized protein</fullName>
    </submittedName>
</protein>
<accession>A0ABQ2D6I7</accession>